<dbReference type="EMBL" id="CP107716">
    <property type="protein sequence ID" value="UYQ70834.1"/>
    <property type="molecule type" value="Genomic_DNA"/>
</dbReference>
<gene>
    <name evidence="2" type="ORF">OF122_12250</name>
</gene>
<accession>A0ABY6IJP6</accession>
<name>A0ABY6IJP6_9HYPH</name>
<sequence>MTEHHSSRRAKRLKQDANRSQKLRDKLKGQGIPTTHQNNRALAEGFFYQVAAKRNAAIPMKEIHIPAQLVLAYALRILTSKSNGTSQFDQDATFEAIKQRLSRECSTPFRIDSLRMLPRDDITDEN</sequence>
<feature type="compositionally biased region" description="Basic residues" evidence="1">
    <location>
        <begin position="1"/>
        <end position="12"/>
    </location>
</feature>
<protein>
    <submittedName>
        <fullName evidence="2">Uncharacterized protein</fullName>
    </submittedName>
</protein>
<keyword evidence="3" id="KW-1185">Reference proteome</keyword>
<dbReference type="Proteomes" id="UP001163882">
    <property type="component" value="Chromosome"/>
</dbReference>
<evidence type="ECO:0000313" key="3">
    <source>
        <dbReference type="Proteomes" id="UP001163882"/>
    </source>
</evidence>
<evidence type="ECO:0000313" key="2">
    <source>
        <dbReference type="EMBL" id="UYQ70834.1"/>
    </source>
</evidence>
<evidence type="ECO:0000256" key="1">
    <source>
        <dbReference type="SAM" id="MobiDB-lite"/>
    </source>
</evidence>
<proteinExistence type="predicted"/>
<reference evidence="2" key="1">
    <citation type="submission" date="2022-10" db="EMBL/GenBank/DDBJ databases">
        <title>YIM 151497 complete genome.</title>
        <authorList>
            <person name="Chen X."/>
        </authorList>
    </citation>
    <scope>NUCLEOTIDE SEQUENCE</scope>
    <source>
        <strain evidence="2">YIM 151497</strain>
    </source>
</reference>
<organism evidence="2 3">
    <name type="scientific">Pelagibacterium flavum</name>
    <dbReference type="NCBI Taxonomy" id="2984530"/>
    <lineage>
        <taxon>Bacteria</taxon>
        <taxon>Pseudomonadati</taxon>
        <taxon>Pseudomonadota</taxon>
        <taxon>Alphaproteobacteria</taxon>
        <taxon>Hyphomicrobiales</taxon>
        <taxon>Devosiaceae</taxon>
        <taxon>Pelagibacterium</taxon>
    </lineage>
</organism>
<feature type="region of interest" description="Disordered" evidence="1">
    <location>
        <begin position="1"/>
        <end position="36"/>
    </location>
</feature>
<feature type="compositionally biased region" description="Basic and acidic residues" evidence="1">
    <location>
        <begin position="13"/>
        <end position="28"/>
    </location>
</feature>
<dbReference type="RefSeq" id="WP_264224521.1">
    <property type="nucleotide sequence ID" value="NZ_CP107716.1"/>
</dbReference>